<proteinExistence type="predicted"/>
<name>A0AAV0AXC9_PHAPC</name>
<feature type="non-terminal residue" evidence="1">
    <location>
        <position position="1"/>
    </location>
</feature>
<feature type="non-terminal residue" evidence="1">
    <location>
        <position position="103"/>
    </location>
</feature>
<dbReference type="AlphaFoldDB" id="A0AAV0AXC9"/>
<accession>A0AAV0AXC9</accession>
<dbReference type="InterPro" id="IPR036397">
    <property type="entry name" value="RNaseH_sf"/>
</dbReference>
<gene>
    <name evidence="1" type="ORF">PPACK8108_LOCUS8032</name>
</gene>
<organism evidence="1 2">
    <name type="scientific">Phakopsora pachyrhizi</name>
    <name type="common">Asian soybean rust disease fungus</name>
    <dbReference type="NCBI Taxonomy" id="170000"/>
    <lineage>
        <taxon>Eukaryota</taxon>
        <taxon>Fungi</taxon>
        <taxon>Dikarya</taxon>
        <taxon>Basidiomycota</taxon>
        <taxon>Pucciniomycotina</taxon>
        <taxon>Pucciniomycetes</taxon>
        <taxon>Pucciniales</taxon>
        <taxon>Phakopsoraceae</taxon>
        <taxon>Phakopsora</taxon>
    </lineage>
</organism>
<dbReference type="Proteomes" id="UP001153365">
    <property type="component" value="Unassembled WGS sequence"/>
</dbReference>
<sequence length="103" mass="11733">VIWTDESSFKIGKKSHQVLVWRRVGEKFNEDCIESTFQSGQSSMMIWGCFQGLKMGPMVILPKGCQNAQSFINNVYKPNQDNIPILMEDGAAVHRSRLAQGWR</sequence>
<dbReference type="GO" id="GO:0003676">
    <property type="term" value="F:nucleic acid binding"/>
    <property type="evidence" value="ECO:0007669"/>
    <property type="project" value="InterPro"/>
</dbReference>
<keyword evidence="2" id="KW-1185">Reference proteome</keyword>
<dbReference type="Gene3D" id="3.30.420.10">
    <property type="entry name" value="Ribonuclease H-like superfamily/Ribonuclease H"/>
    <property type="match status" value="1"/>
</dbReference>
<evidence type="ECO:0000313" key="2">
    <source>
        <dbReference type="Proteomes" id="UP001153365"/>
    </source>
</evidence>
<protein>
    <recommendedName>
        <fullName evidence="3">Tc1-like transposase DDE domain-containing protein</fullName>
    </recommendedName>
</protein>
<evidence type="ECO:0008006" key="3">
    <source>
        <dbReference type="Google" id="ProtNLM"/>
    </source>
</evidence>
<dbReference type="EMBL" id="CALTRL010001623">
    <property type="protein sequence ID" value="CAH7673158.1"/>
    <property type="molecule type" value="Genomic_DNA"/>
</dbReference>
<evidence type="ECO:0000313" key="1">
    <source>
        <dbReference type="EMBL" id="CAH7673158.1"/>
    </source>
</evidence>
<reference evidence="1" key="1">
    <citation type="submission" date="2022-06" db="EMBL/GenBank/DDBJ databases">
        <authorList>
            <consortium name="SYNGENTA / RWTH Aachen University"/>
        </authorList>
    </citation>
    <scope>NUCLEOTIDE SEQUENCE</scope>
</reference>
<comment type="caution">
    <text evidence="1">The sequence shown here is derived from an EMBL/GenBank/DDBJ whole genome shotgun (WGS) entry which is preliminary data.</text>
</comment>